<dbReference type="GO" id="GO:0005524">
    <property type="term" value="F:ATP binding"/>
    <property type="evidence" value="ECO:0007669"/>
    <property type="project" value="TreeGrafter"/>
</dbReference>
<dbReference type="GO" id="GO:0000160">
    <property type="term" value="P:phosphorelay signal transduction system"/>
    <property type="evidence" value="ECO:0007669"/>
    <property type="project" value="InterPro"/>
</dbReference>
<dbReference type="SUPFAM" id="SSF52540">
    <property type="entry name" value="P-loop containing nucleoside triphosphate hydrolases"/>
    <property type="match status" value="1"/>
</dbReference>
<dbReference type="eggNOG" id="COG4963">
    <property type="taxonomic scope" value="Bacteria"/>
</dbReference>
<reference evidence="3 4" key="1">
    <citation type="submission" date="2011-10" db="EMBL/GenBank/DDBJ databases">
        <title>Whole genome sequence of Selenomonas ruminantium subsp. lactilytica TAM6421.</title>
        <authorList>
            <person name="Oguchi A."/>
            <person name="Ankai A."/>
            <person name="Kaneko J."/>
            <person name="Yamada-Narita S."/>
            <person name="Fukui S."/>
            <person name="Takahashi M."/>
            <person name="Onodera T."/>
            <person name="Kojima S."/>
            <person name="Fushimi T."/>
            <person name="Abe N."/>
            <person name="Kamio Y."/>
            <person name="Yamazaki S."/>
            <person name="Fujita N."/>
        </authorList>
    </citation>
    <scope>NUCLEOTIDE SEQUENCE [LARGE SCALE GENOMIC DNA]</scope>
    <source>
        <strain evidence="4">NBRC 103574 / TAM6421</strain>
    </source>
</reference>
<dbReference type="GO" id="GO:0051782">
    <property type="term" value="P:negative regulation of cell division"/>
    <property type="evidence" value="ECO:0007669"/>
    <property type="project" value="TreeGrafter"/>
</dbReference>
<name>I0GLU5_SELRL</name>
<dbReference type="PATRIC" id="fig|927704.6.peg.26"/>
<sequence length="368" mass="40820">MSYRVVLVERNDEMLSLMAGTLKADDEFDLASTYHDVEMALGQSSVFRPNLFLLDVDDSRAVELVPNFIETYPKAHVLGLMENWKADVAEKVLAAGGDGCMLKPFHTPDIRKALEIATRRGQLKPTRTMAFFSPKGHAGQTTMATILALELAKKSGESVALIDADLQFGDVAMFFDAVPQHNVVEATHDIKLLTPATLEPYFHPLGNGVWIMSGPLQPEHAELVEADRLIDVVRMAGSLFRYVLLDLPMGFNPISLALAECADTDFIVSMVNSGHEVWHMKRSMKMLHMWDSYGKKIYPVFSGVQNCTPAHKAKLEGELGRKVMMILPQERRIVDVTGSGRIMKDLPEHTPYVQALAGLADDIVSGRR</sequence>
<accession>I0GLU5</accession>
<dbReference type="GO" id="GO:0005829">
    <property type="term" value="C:cytosol"/>
    <property type="evidence" value="ECO:0007669"/>
    <property type="project" value="TreeGrafter"/>
</dbReference>
<dbReference type="InterPro" id="IPR011006">
    <property type="entry name" value="CheY-like_superfamily"/>
</dbReference>
<dbReference type="GO" id="GO:0016887">
    <property type="term" value="F:ATP hydrolysis activity"/>
    <property type="evidence" value="ECO:0007669"/>
    <property type="project" value="TreeGrafter"/>
</dbReference>
<dbReference type="InterPro" id="IPR050625">
    <property type="entry name" value="ParA/MinD_ATPase"/>
</dbReference>
<dbReference type="KEGG" id="sri:SELR_00240"/>
<dbReference type="InterPro" id="IPR027417">
    <property type="entry name" value="P-loop_NTPase"/>
</dbReference>
<dbReference type="RefSeq" id="WP_014423179.1">
    <property type="nucleotide sequence ID" value="NC_017068.1"/>
</dbReference>
<dbReference type="PANTHER" id="PTHR43384">
    <property type="entry name" value="SEPTUM SITE-DETERMINING PROTEIN MIND HOMOLOG, CHLOROPLASTIC-RELATED"/>
    <property type="match status" value="1"/>
</dbReference>
<feature type="domain" description="Response regulatory" evidence="2">
    <location>
        <begin position="4"/>
        <end position="118"/>
    </location>
</feature>
<organism evidence="3 4">
    <name type="scientific">Selenomonas ruminantium subsp. lactilytica (strain NBRC 103574 / TAM6421)</name>
    <dbReference type="NCBI Taxonomy" id="927704"/>
    <lineage>
        <taxon>Bacteria</taxon>
        <taxon>Bacillati</taxon>
        <taxon>Bacillota</taxon>
        <taxon>Negativicutes</taxon>
        <taxon>Selenomonadales</taxon>
        <taxon>Selenomonadaceae</taxon>
        <taxon>Selenomonas</taxon>
    </lineage>
</organism>
<keyword evidence="1" id="KW-0597">Phosphoprotein</keyword>
<dbReference type="InterPro" id="IPR001789">
    <property type="entry name" value="Sig_transdc_resp-reg_receiver"/>
</dbReference>
<dbReference type="Gene3D" id="3.40.50.300">
    <property type="entry name" value="P-loop containing nucleotide triphosphate hydrolases"/>
    <property type="match status" value="1"/>
</dbReference>
<dbReference type="EMBL" id="AP012292">
    <property type="protein sequence ID" value="BAL81732.1"/>
    <property type="molecule type" value="Genomic_DNA"/>
</dbReference>
<dbReference type="HOGENOM" id="CLU_033160_3_1_9"/>
<gene>
    <name evidence="3" type="ordered locus">SELR_00240</name>
</gene>
<dbReference type="Proteomes" id="UP000007887">
    <property type="component" value="Chromosome"/>
</dbReference>
<dbReference type="Gene3D" id="3.40.50.2300">
    <property type="match status" value="1"/>
</dbReference>
<dbReference type="GO" id="GO:0009898">
    <property type="term" value="C:cytoplasmic side of plasma membrane"/>
    <property type="evidence" value="ECO:0007669"/>
    <property type="project" value="TreeGrafter"/>
</dbReference>
<protein>
    <submittedName>
        <fullName evidence="3">Putative response regulator receiver protein</fullName>
    </submittedName>
</protein>
<dbReference type="SUPFAM" id="SSF52172">
    <property type="entry name" value="CheY-like"/>
    <property type="match status" value="1"/>
</dbReference>
<dbReference type="PANTHER" id="PTHR43384:SF13">
    <property type="entry name" value="SLR0110 PROTEIN"/>
    <property type="match status" value="1"/>
</dbReference>
<proteinExistence type="predicted"/>
<evidence type="ECO:0000259" key="2">
    <source>
        <dbReference type="PROSITE" id="PS50110"/>
    </source>
</evidence>
<dbReference type="eggNOG" id="COG2197">
    <property type="taxonomic scope" value="Bacteria"/>
</dbReference>
<dbReference type="PROSITE" id="PS50110">
    <property type="entry name" value="RESPONSE_REGULATORY"/>
    <property type="match status" value="1"/>
</dbReference>
<evidence type="ECO:0000313" key="4">
    <source>
        <dbReference type="Proteomes" id="UP000007887"/>
    </source>
</evidence>
<feature type="modified residue" description="4-aspartylphosphate" evidence="1">
    <location>
        <position position="55"/>
    </location>
</feature>
<dbReference type="AlphaFoldDB" id="I0GLU5"/>
<evidence type="ECO:0000256" key="1">
    <source>
        <dbReference type="PROSITE-ProRule" id="PRU00169"/>
    </source>
</evidence>
<evidence type="ECO:0000313" key="3">
    <source>
        <dbReference type="EMBL" id="BAL81732.1"/>
    </source>
</evidence>
<dbReference type="OrthoDB" id="9794577at2"/>